<dbReference type="Proteomes" id="UP001152803">
    <property type="component" value="Unassembled WGS sequence"/>
</dbReference>
<evidence type="ECO:0000256" key="4">
    <source>
        <dbReference type="ARBA" id="ARBA00022553"/>
    </source>
</evidence>
<evidence type="ECO:0000256" key="3">
    <source>
        <dbReference type="ARBA" id="ARBA00022490"/>
    </source>
</evidence>
<comment type="subcellular location">
    <subcellularLocation>
        <location evidence="1">Cytoplasm</location>
    </subcellularLocation>
</comment>
<dbReference type="Pfam" id="PF10248">
    <property type="entry name" value="Mlf1IP"/>
    <property type="match status" value="1"/>
</dbReference>
<dbReference type="InterPro" id="IPR019376">
    <property type="entry name" value="Myeloid_leukemia_factor"/>
</dbReference>
<evidence type="ECO:0000256" key="5">
    <source>
        <dbReference type="SAM" id="MobiDB-lite"/>
    </source>
</evidence>
<feature type="compositionally biased region" description="Pro residues" evidence="5">
    <location>
        <begin position="219"/>
        <end position="235"/>
    </location>
</feature>
<evidence type="ECO:0000313" key="7">
    <source>
        <dbReference type="Proteomes" id="UP001152803"/>
    </source>
</evidence>
<dbReference type="GO" id="GO:0005737">
    <property type="term" value="C:cytoplasm"/>
    <property type="evidence" value="ECO:0007669"/>
    <property type="project" value="UniProtKB-SubCell"/>
</dbReference>
<feature type="compositionally biased region" description="Basic and acidic residues" evidence="5">
    <location>
        <begin position="40"/>
        <end position="55"/>
    </location>
</feature>
<feature type="region of interest" description="Disordered" evidence="5">
    <location>
        <begin position="204"/>
        <end position="292"/>
    </location>
</feature>
<comment type="caution">
    <text evidence="6">The sequence shown here is derived from an EMBL/GenBank/DDBJ whole genome shotgun (WGS) entry which is preliminary data.</text>
</comment>
<evidence type="ECO:0000256" key="2">
    <source>
        <dbReference type="ARBA" id="ARBA00008332"/>
    </source>
</evidence>
<keyword evidence="7" id="KW-1185">Reference proteome</keyword>
<evidence type="ECO:0008006" key="8">
    <source>
        <dbReference type="Google" id="ProtNLM"/>
    </source>
</evidence>
<dbReference type="PANTHER" id="PTHR13105">
    <property type="entry name" value="MYELOID LEUKEMIA FACTOR"/>
    <property type="match status" value="1"/>
</dbReference>
<reference evidence="6" key="1">
    <citation type="journal article" date="2023" name="Science">
        <title>Genome structures resolve the early diversification of teleost fishes.</title>
        <authorList>
            <person name="Parey E."/>
            <person name="Louis A."/>
            <person name="Montfort J."/>
            <person name="Bouchez O."/>
            <person name="Roques C."/>
            <person name="Iampietro C."/>
            <person name="Lluch J."/>
            <person name="Castinel A."/>
            <person name="Donnadieu C."/>
            <person name="Desvignes T."/>
            <person name="Floi Bucao C."/>
            <person name="Jouanno E."/>
            <person name="Wen M."/>
            <person name="Mejri S."/>
            <person name="Dirks R."/>
            <person name="Jansen H."/>
            <person name="Henkel C."/>
            <person name="Chen W.J."/>
            <person name="Zahm M."/>
            <person name="Cabau C."/>
            <person name="Klopp C."/>
            <person name="Thompson A.W."/>
            <person name="Robinson-Rechavi M."/>
            <person name="Braasch I."/>
            <person name="Lecointre G."/>
            <person name="Bobe J."/>
            <person name="Postlethwait J.H."/>
            <person name="Berthelot C."/>
            <person name="Roest Crollius H."/>
            <person name="Guiguen Y."/>
        </authorList>
    </citation>
    <scope>NUCLEOTIDE SEQUENCE</scope>
    <source>
        <strain evidence="6">Concon-B</strain>
    </source>
</reference>
<evidence type="ECO:0000256" key="1">
    <source>
        <dbReference type="ARBA" id="ARBA00004496"/>
    </source>
</evidence>
<keyword evidence="4" id="KW-0597">Phosphoprotein</keyword>
<gene>
    <name evidence="6" type="ORF">COCON_G00184320</name>
</gene>
<dbReference type="OrthoDB" id="8707547at2759"/>
<feature type="compositionally biased region" description="Basic and acidic residues" evidence="5">
    <location>
        <begin position="150"/>
        <end position="160"/>
    </location>
</feature>
<feature type="compositionally biased region" description="Basic and acidic residues" evidence="5">
    <location>
        <begin position="254"/>
        <end position="268"/>
    </location>
</feature>
<comment type="similarity">
    <text evidence="2">Belongs to the MLF family.</text>
</comment>
<sequence length="315" mass="35199">MFNSLRRDFDEDPFFSDPFGAHNERVRGMMRSFSEPFGRGLEEGRGPEPRLEEGRGHRHSQGGPSSSLALRQDHMGMDLFRSPFHMMDNMMAGMRNRMDNMHRNMESLSTEPSSHSYSSSSVMTYSKVGEEPAKVFQAASQTRSAPGGVKETRRSLKDSESGVQKMAIGHHIHDRGHVIERKHNTHTGERELNQDFQNMDETEAQTFDEEWQREVSRFCPPPPVPPAGPPPPGRPPSRHRSPPRSPEGEAESGGEERTAGTLRAREEGAASCPPSPTSAQTHTLSQPSSSHLCDLQTRSCFPARLTLRSVFMLHA</sequence>
<dbReference type="EMBL" id="JAFJMO010000014">
    <property type="protein sequence ID" value="KAJ8256280.1"/>
    <property type="molecule type" value="Genomic_DNA"/>
</dbReference>
<accession>A0A9Q1HRG9</accession>
<proteinExistence type="inferred from homology"/>
<evidence type="ECO:0000313" key="6">
    <source>
        <dbReference type="EMBL" id="KAJ8256280.1"/>
    </source>
</evidence>
<keyword evidence="3" id="KW-0963">Cytoplasm</keyword>
<protein>
    <recommendedName>
        <fullName evidence="8">Myeloid leukemia factor 1</fullName>
    </recommendedName>
</protein>
<dbReference type="AlphaFoldDB" id="A0A9Q1HRG9"/>
<feature type="compositionally biased region" description="Polar residues" evidence="5">
    <location>
        <begin position="277"/>
        <end position="292"/>
    </location>
</feature>
<feature type="region of interest" description="Disordered" evidence="5">
    <location>
        <begin position="137"/>
        <end position="177"/>
    </location>
</feature>
<name>A0A9Q1HRG9_CONCO</name>
<feature type="region of interest" description="Disordered" evidence="5">
    <location>
        <begin position="33"/>
        <end position="69"/>
    </location>
</feature>
<organism evidence="6 7">
    <name type="scientific">Conger conger</name>
    <name type="common">Conger eel</name>
    <name type="synonym">Muraena conger</name>
    <dbReference type="NCBI Taxonomy" id="82655"/>
    <lineage>
        <taxon>Eukaryota</taxon>
        <taxon>Metazoa</taxon>
        <taxon>Chordata</taxon>
        <taxon>Craniata</taxon>
        <taxon>Vertebrata</taxon>
        <taxon>Euteleostomi</taxon>
        <taxon>Actinopterygii</taxon>
        <taxon>Neopterygii</taxon>
        <taxon>Teleostei</taxon>
        <taxon>Anguilliformes</taxon>
        <taxon>Congridae</taxon>
        <taxon>Conger</taxon>
    </lineage>
</organism>